<evidence type="ECO:0000259" key="4">
    <source>
        <dbReference type="Pfam" id="PF00251"/>
    </source>
</evidence>
<organism evidence="5 6">
    <name type="scientific">Candidatus Faecalibacterium faecigallinarum</name>
    <dbReference type="NCBI Taxonomy" id="2838577"/>
    <lineage>
        <taxon>Bacteria</taxon>
        <taxon>Bacillati</taxon>
        <taxon>Bacillota</taxon>
        <taxon>Clostridia</taxon>
        <taxon>Eubacteriales</taxon>
        <taxon>Oscillospiraceae</taxon>
        <taxon>Faecalibacterium</taxon>
    </lineage>
</organism>
<sequence length="109" mass="12200">MAHPWSATLDNAIISSRRPGYTAHFRDLDVFRGQNGDYFMVVGAQRTSGKGALALARSRCLVQVFQLRYDPLLAHTPVRLSFLEADADYRDTAPPLANFMAAMSWPLWA</sequence>
<dbReference type="Pfam" id="PF00251">
    <property type="entry name" value="Glyco_hydro_32N"/>
    <property type="match status" value="1"/>
</dbReference>
<reference evidence="5" key="2">
    <citation type="submission" date="2021-04" db="EMBL/GenBank/DDBJ databases">
        <authorList>
            <person name="Gilroy R."/>
        </authorList>
    </citation>
    <scope>NUCLEOTIDE SEQUENCE</scope>
    <source>
        <strain evidence="5">ChiSjej5B23-2810</strain>
    </source>
</reference>
<evidence type="ECO:0000313" key="6">
    <source>
        <dbReference type="Proteomes" id="UP000823906"/>
    </source>
</evidence>
<evidence type="ECO:0000256" key="3">
    <source>
        <dbReference type="ARBA" id="ARBA00023295"/>
    </source>
</evidence>
<gene>
    <name evidence="5" type="ORF">H9703_06810</name>
</gene>
<dbReference type="SUPFAM" id="SSF75005">
    <property type="entry name" value="Arabinanase/levansucrase/invertase"/>
    <property type="match status" value="1"/>
</dbReference>
<dbReference type="InterPro" id="IPR013148">
    <property type="entry name" value="Glyco_hydro_32_N"/>
</dbReference>
<name>A0A9D2T452_9FIRM</name>
<dbReference type="EMBL" id="DWWN01000044">
    <property type="protein sequence ID" value="HJC45822.1"/>
    <property type="molecule type" value="Genomic_DNA"/>
</dbReference>
<reference evidence="5" key="1">
    <citation type="journal article" date="2021" name="PeerJ">
        <title>Extensive microbial diversity within the chicken gut microbiome revealed by metagenomics and culture.</title>
        <authorList>
            <person name="Gilroy R."/>
            <person name="Ravi A."/>
            <person name="Getino M."/>
            <person name="Pursley I."/>
            <person name="Horton D.L."/>
            <person name="Alikhan N.F."/>
            <person name="Baker D."/>
            <person name="Gharbi K."/>
            <person name="Hall N."/>
            <person name="Watson M."/>
            <person name="Adriaenssens E.M."/>
            <person name="Foster-Nyarko E."/>
            <person name="Jarju S."/>
            <person name="Secka A."/>
            <person name="Antonio M."/>
            <person name="Oren A."/>
            <person name="Chaudhuri R.R."/>
            <person name="La Ragione R."/>
            <person name="Hildebrand F."/>
            <person name="Pallen M.J."/>
        </authorList>
    </citation>
    <scope>NUCLEOTIDE SEQUENCE</scope>
    <source>
        <strain evidence="5">ChiSjej5B23-2810</strain>
    </source>
</reference>
<dbReference type="Gene3D" id="2.115.10.20">
    <property type="entry name" value="Glycosyl hydrolase domain, family 43"/>
    <property type="match status" value="1"/>
</dbReference>
<dbReference type="Proteomes" id="UP000823906">
    <property type="component" value="Unassembled WGS sequence"/>
</dbReference>
<evidence type="ECO:0000256" key="1">
    <source>
        <dbReference type="ARBA" id="ARBA00009902"/>
    </source>
</evidence>
<comment type="similarity">
    <text evidence="1">Belongs to the glycosyl hydrolase 32 family.</text>
</comment>
<accession>A0A9D2T452</accession>
<proteinExistence type="inferred from homology"/>
<dbReference type="GO" id="GO:0016798">
    <property type="term" value="F:hydrolase activity, acting on glycosyl bonds"/>
    <property type="evidence" value="ECO:0007669"/>
    <property type="project" value="UniProtKB-KW"/>
</dbReference>
<evidence type="ECO:0000313" key="5">
    <source>
        <dbReference type="EMBL" id="HJC45822.1"/>
    </source>
</evidence>
<protein>
    <recommendedName>
        <fullName evidence="4">Glycosyl hydrolase family 32 N-terminal domain-containing protein</fullName>
    </recommendedName>
</protein>
<dbReference type="InterPro" id="IPR023296">
    <property type="entry name" value="Glyco_hydro_beta-prop_sf"/>
</dbReference>
<keyword evidence="3" id="KW-0326">Glycosidase</keyword>
<dbReference type="AlphaFoldDB" id="A0A9D2T452"/>
<comment type="caution">
    <text evidence="5">The sequence shown here is derived from an EMBL/GenBank/DDBJ whole genome shotgun (WGS) entry which is preliminary data.</text>
</comment>
<keyword evidence="2" id="KW-0378">Hydrolase</keyword>
<evidence type="ECO:0000256" key="2">
    <source>
        <dbReference type="ARBA" id="ARBA00022801"/>
    </source>
</evidence>
<feature type="domain" description="Glycosyl hydrolase family 32 N-terminal" evidence="4">
    <location>
        <begin position="5"/>
        <end position="59"/>
    </location>
</feature>